<feature type="transmembrane region" description="Helical" evidence="5">
    <location>
        <begin position="452"/>
        <end position="475"/>
    </location>
</feature>
<dbReference type="OrthoDB" id="1684102at2759"/>
<accession>A0A9P0AQW1</accession>
<keyword evidence="3 5" id="KW-1133">Transmembrane helix</keyword>
<evidence type="ECO:0000256" key="3">
    <source>
        <dbReference type="ARBA" id="ARBA00022989"/>
    </source>
</evidence>
<keyword evidence="2 5" id="KW-0812">Transmembrane</keyword>
<dbReference type="Pfam" id="PF01490">
    <property type="entry name" value="Aa_trans"/>
    <property type="match status" value="1"/>
</dbReference>
<reference evidence="7" key="1">
    <citation type="submission" date="2021-12" db="EMBL/GenBank/DDBJ databases">
        <authorList>
            <person name="King R."/>
        </authorList>
    </citation>
    <scope>NUCLEOTIDE SEQUENCE</scope>
</reference>
<name>A0A9P0AQW1_BRAAE</name>
<dbReference type="PANTHER" id="PTHR22950:SF680">
    <property type="entry name" value="PROTON-COUPLED AMINO ACID TRANSPORTER 4-LIKE PROTEIN"/>
    <property type="match status" value="1"/>
</dbReference>
<organism evidence="7 8">
    <name type="scientific">Brassicogethes aeneus</name>
    <name type="common">Rape pollen beetle</name>
    <name type="synonym">Meligethes aeneus</name>
    <dbReference type="NCBI Taxonomy" id="1431903"/>
    <lineage>
        <taxon>Eukaryota</taxon>
        <taxon>Metazoa</taxon>
        <taxon>Ecdysozoa</taxon>
        <taxon>Arthropoda</taxon>
        <taxon>Hexapoda</taxon>
        <taxon>Insecta</taxon>
        <taxon>Pterygota</taxon>
        <taxon>Neoptera</taxon>
        <taxon>Endopterygota</taxon>
        <taxon>Coleoptera</taxon>
        <taxon>Polyphaga</taxon>
        <taxon>Cucujiformia</taxon>
        <taxon>Nitidulidae</taxon>
        <taxon>Meligethinae</taxon>
        <taxon>Brassicogethes</taxon>
    </lineage>
</organism>
<dbReference type="GO" id="GO:0015179">
    <property type="term" value="F:L-amino acid transmembrane transporter activity"/>
    <property type="evidence" value="ECO:0007669"/>
    <property type="project" value="TreeGrafter"/>
</dbReference>
<dbReference type="InterPro" id="IPR013057">
    <property type="entry name" value="AA_transpt_TM"/>
</dbReference>
<evidence type="ECO:0000256" key="4">
    <source>
        <dbReference type="ARBA" id="ARBA00023136"/>
    </source>
</evidence>
<feature type="transmembrane region" description="Helical" evidence="5">
    <location>
        <begin position="344"/>
        <end position="365"/>
    </location>
</feature>
<gene>
    <name evidence="7" type="ORF">MELIAE_LOCUS299</name>
</gene>
<feature type="transmembrane region" description="Helical" evidence="5">
    <location>
        <begin position="221"/>
        <end position="240"/>
    </location>
</feature>
<keyword evidence="8" id="KW-1185">Reference proteome</keyword>
<sequence length="481" mass="53491">MGGKKNHPIHVNHDKNYFTPTFESQEVLTRKDKDNTIQLKDLKTTGEVADYDPYLFRSVDHPTTNSETLLHLLKGSLGTGILAMPLAFYHSGYLFGVIATALIGAICTYCIHLLIKAEYVLCKRRQLPSMTYPQTVQFALMDGPPFLQKCAPYSGAVVNTFLLTYQLGTCCVYTVFIADNVKQVGDEYIGEMDHRLYMLIFLLPLILINFIRNLKLLAPLMTIANIITIGGFGIILYYLVLENITLEGRDMVGKLEDMPLYFGTVLFALEAIGVIMPLENEMKTPKSFGGSFGVLNISMFAIVLMYILMGLFGFLAYGADTKASITLNVGQGYTELKDKIPADIAKLMLSLAIFFSHALQMYVAIDITWTQWLSLKLQKSSMHNLYEYGVRAALVLITFCLAVAVPELDLFISLFGALCLSALGIAFPAIVDLSTHWDTLHGSRGIMIICKNVFLIIFSTFGLIVGTGTSLMKIIDKFFSH</sequence>
<dbReference type="PANTHER" id="PTHR22950">
    <property type="entry name" value="AMINO ACID TRANSPORTER"/>
    <property type="match status" value="1"/>
</dbReference>
<dbReference type="GO" id="GO:0005774">
    <property type="term" value="C:vacuolar membrane"/>
    <property type="evidence" value="ECO:0007669"/>
    <property type="project" value="TreeGrafter"/>
</dbReference>
<evidence type="ECO:0000313" key="8">
    <source>
        <dbReference type="Proteomes" id="UP001154078"/>
    </source>
</evidence>
<feature type="transmembrane region" description="Helical" evidence="5">
    <location>
        <begin position="93"/>
        <end position="115"/>
    </location>
</feature>
<feature type="domain" description="Amino acid transporter transmembrane" evidence="6">
    <location>
        <begin position="62"/>
        <end position="468"/>
    </location>
</feature>
<feature type="transmembrane region" description="Helical" evidence="5">
    <location>
        <begin position="260"/>
        <end position="278"/>
    </location>
</feature>
<evidence type="ECO:0000256" key="2">
    <source>
        <dbReference type="ARBA" id="ARBA00022692"/>
    </source>
</evidence>
<evidence type="ECO:0000313" key="7">
    <source>
        <dbReference type="EMBL" id="CAH0546046.1"/>
    </source>
</evidence>
<keyword evidence="4 5" id="KW-0472">Membrane</keyword>
<feature type="transmembrane region" description="Helical" evidence="5">
    <location>
        <begin position="196"/>
        <end position="214"/>
    </location>
</feature>
<feature type="transmembrane region" description="Helical" evidence="5">
    <location>
        <begin position="385"/>
        <end position="405"/>
    </location>
</feature>
<evidence type="ECO:0000259" key="6">
    <source>
        <dbReference type="Pfam" id="PF01490"/>
    </source>
</evidence>
<feature type="transmembrane region" description="Helical" evidence="5">
    <location>
        <begin position="411"/>
        <end position="431"/>
    </location>
</feature>
<dbReference type="EMBL" id="OV121132">
    <property type="protein sequence ID" value="CAH0546046.1"/>
    <property type="molecule type" value="Genomic_DNA"/>
</dbReference>
<feature type="transmembrane region" description="Helical" evidence="5">
    <location>
        <begin position="290"/>
        <end position="317"/>
    </location>
</feature>
<dbReference type="AlphaFoldDB" id="A0A9P0AQW1"/>
<evidence type="ECO:0000256" key="5">
    <source>
        <dbReference type="SAM" id="Phobius"/>
    </source>
</evidence>
<protein>
    <recommendedName>
        <fullName evidence="6">Amino acid transporter transmembrane domain-containing protein</fullName>
    </recommendedName>
</protein>
<evidence type="ECO:0000256" key="1">
    <source>
        <dbReference type="ARBA" id="ARBA00004141"/>
    </source>
</evidence>
<proteinExistence type="predicted"/>
<dbReference type="Proteomes" id="UP001154078">
    <property type="component" value="Chromosome 1"/>
</dbReference>
<feature type="transmembrane region" description="Helical" evidence="5">
    <location>
        <begin position="156"/>
        <end position="176"/>
    </location>
</feature>
<comment type="subcellular location">
    <subcellularLocation>
        <location evidence="1">Membrane</location>
        <topology evidence="1">Multi-pass membrane protein</topology>
    </subcellularLocation>
</comment>